<dbReference type="InterPro" id="IPR001279">
    <property type="entry name" value="Metallo-B-lactamas"/>
</dbReference>
<dbReference type="InterPro" id="IPR051013">
    <property type="entry name" value="MBL_superfamily_lactonases"/>
</dbReference>
<protein>
    <submittedName>
        <fullName evidence="7">MBL fold metallo-hydrolase</fullName>
    </submittedName>
</protein>
<accession>A0A2W4EW93</accession>
<feature type="domain" description="Metallo-beta-lactamase" evidence="6">
    <location>
        <begin position="88"/>
        <end position="270"/>
    </location>
</feature>
<evidence type="ECO:0000256" key="5">
    <source>
        <dbReference type="SAM" id="SignalP"/>
    </source>
</evidence>
<evidence type="ECO:0000313" key="7">
    <source>
        <dbReference type="EMBL" id="PZM14883.1"/>
    </source>
</evidence>
<name>A0A2W4EW93_9HYPH</name>
<evidence type="ECO:0000259" key="6">
    <source>
        <dbReference type="SMART" id="SM00849"/>
    </source>
</evidence>
<dbReference type="CDD" id="cd07720">
    <property type="entry name" value="OPHC2-like_MBL-fold"/>
    <property type="match status" value="1"/>
</dbReference>
<dbReference type="SUPFAM" id="SSF56281">
    <property type="entry name" value="Metallo-hydrolase/oxidoreductase"/>
    <property type="match status" value="1"/>
</dbReference>
<organism evidence="7 8">
    <name type="scientific">Rhizobium tubonense</name>
    <dbReference type="NCBI Taxonomy" id="484088"/>
    <lineage>
        <taxon>Bacteria</taxon>
        <taxon>Pseudomonadati</taxon>
        <taxon>Pseudomonadota</taxon>
        <taxon>Alphaproteobacteria</taxon>
        <taxon>Hyphomicrobiales</taxon>
        <taxon>Rhizobiaceae</taxon>
        <taxon>Rhizobium/Agrobacterium group</taxon>
        <taxon>Rhizobium</taxon>
    </lineage>
</organism>
<keyword evidence="3 7" id="KW-0378">Hydrolase</keyword>
<dbReference type="GO" id="GO:0016787">
    <property type="term" value="F:hydrolase activity"/>
    <property type="evidence" value="ECO:0007669"/>
    <property type="project" value="UniProtKB-KW"/>
</dbReference>
<dbReference type="GO" id="GO:0046872">
    <property type="term" value="F:metal ion binding"/>
    <property type="evidence" value="ECO:0007669"/>
    <property type="project" value="UniProtKB-KW"/>
</dbReference>
<dbReference type="InterPro" id="IPR036866">
    <property type="entry name" value="RibonucZ/Hydroxyglut_hydro"/>
</dbReference>
<dbReference type="PANTHER" id="PTHR42978:SF6">
    <property type="entry name" value="QUORUM-QUENCHING LACTONASE YTNP-RELATED"/>
    <property type="match status" value="1"/>
</dbReference>
<dbReference type="OrthoDB" id="9773738at2"/>
<keyword evidence="8" id="KW-1185">Reference proteome</keyword>
<comment type="similarity">
    <text evidence="1">Belongs to the metallo-beta-lactamase superfamily.</text>
</comment>
<dbReference type="SMART" id="SM00849">
    <property type="entry name" value="Lactamase_B"/>
    <property type="match status" value="1"/>
</dbReference>
<evidence type="ECO:0000256" key="1">
    <source>
        <dbReference type="ARBA" id="ARBA00007749"/>
    </source>
</evidence>
<dbReference type="RefSeq" id="WP_111159972.1">
    <property type="nucleotide sequence ID" value="NZ_PCDP01000029.1"/>
</dbReference>
<keyword evidence="2" id="KW-0479">Metal-binding</keyword>
<dbReference type="Proteomes" id="UP000248925">
    <property type="component" value="Unassembled WGS sequence"/>
</dbReference>
<feature type="chain" id="PRO_5016103536" evidence="5">
    <location>
        <begin position="27"/>
        <end position="295"/>
    </location>
</feature>
<dbReference type="Pfam" id="PF00753">
    <property type="entry name" value="Lactamase_B"/>
    <property type="match status" value="1"/>
</dbReference>
<comment type="caution">
    <text evidence="7">The sequence shown here is derived from an EMBL/GenBank/DDBJ whole genome shotgun (WGS) entry which is preliminary data.</text>
</comment>
<dbReference type="EMBL" id="PCDP01000029">
    <property type="protein sequence ID" value="PZM14883.1"/>
    <property type="molecule type" value="Genomic_DNA"/>
</dbReference>
<gene>
    <name evidence="7" type="ORF">CPY51_09325</name>
</gene>
<keyword evidence="4" id="KW-0862">Zinc</keyword>
<dbReference type="PANTHER" id="PTHR42978">
    <property type="entry name" value="QUORUM-QUENCHING LACTONASE YTNP-RELATED-RELATED"/>
    <property type="match status" value="1"/>
</dbReference>
<sequence length="295" mass="31442">MTNRKISAKLLAATTLMVAYQGLAFAQMPQQQPDAKAFKLGKFDIVALHDAQFVQPNDGKIFGLDHSPAEVADLLKAAGAPTDTVTLSVDALLVKSDRHLILIDTGVGGALQGSLAKAGYRADAVDEILITHSHPDHVGGLVVDGKLAFPNATIRMSEVEWSDAKANGKLADIVKAIADHIKTFKPGGQVAPGITSVALSGHTPGHVGYQIESGKERLFDIGDTVHSSIISLAKPDWGISFDGDKPEAERNRVKTLSTLAKSHERIFAPHFPFPGVGYISAEGDHFKWTANDKAE</sequence>
<dbReference type="AlphaFoldDB" id="A0A2W4EW93"/>
<keyword evidence="5" id="KW-0732">Signal</keyword>
<feature type="signal peptide" evidence="5">
    <location>
        <begin position="1"/>
        <end position="26"/>
    </location>
</feature>
<reference evidence="7 8" key="1">
    <citation type="journal article" date="2018" name="Sci. Rep.">
        <title>Rhizobium tumorigenes sp. nov., a novel plant tumorigenic bacterium isolated from cane gall tumors on thornless blackberry.</title>
        <authorList>
            <person name="Kuzmanovi N."/>
            <person name="Smalla K."/>
            <person name="Gronow S."/>
            <person name="PuBawska J."/>
        </authorList>
    </citation>
    <scope>NUCLEOTIDE SEQUENCE [LARGE SCALE GENOMIC DNA]</scope>
    <source>
        <strain evidence="7 8">CCBAU 85046</strain>
    </source>
</reference>
<evidence type="ECO:0000256" key="3">
    <source>
        <dbReference type="ARBA" id="ARBA00022801"/>
    </source>
</evidence>
<dbReference type="Gene3D" id="3.60.15.10">
    <property type="entry name" value="Ribonuclease Z/Hydroxyacylglutathione hydrolase-like"/>
    <property type="match status" value="1"/>
</dbReference>
<evidence type="ECO:0000313" key="8">
    <source>
        <dbReference type="Proteomes" id="UP000248925"/>
    </source>
</evidence>
<proteinExistence type="inferred from homology"/>
<evidence type="ECO:0000256" key="4">
    <source>
        <dbReference type="ARBA" id="ARBA00022833"/>
    </source>
</evidence>
<evidence type="ECO:0000256" key="2">
    <source>
        <dbReference type="ARBA" id="ARBA00022723"/>
    </source>
</evidence>